<dbReference type="AlphaFoldDB" id="A0A0R1W413"/>
<evidence type="ECO:0000313" key="1">
    <source>
        <dbReference type="EMBL" id="KRM12407.1"/>
    </source>
</evidence>
<keyword evidence="2" id="KW-1185">Reference proteome</keyword>
<evidence type="ECO:0000313" key="2">
    <source>
        <dbReference type="Proteomes" id="UP000051820"/>
    </source>
</evidence>
<organism evidence="1 2">
    <name type="scientific">Paucilactobacillus suebicus DSM 5007 = KCTC 3549</name>
    <dbReference type="NCBI Taxonomy" id="1423807"/>
    <lineage>
        <taxon>Bacteria</taxon>
        <taxon>Bacillati</taxon>
        <taxon>Bacillota</taxon>
        <taxon>Bacilli</taxon>
        <taxon>Lactobacillales</taxon>
        <taxon>Lactobacillaceae</taxon>
        <taxon>Paucilactobacillus</taxon>
    </lineage>
</organism>
<gene>
    <name evidence="1" type="ORF">FD16_GL002402</name>
</gene>
<protein>
    <submittedName>
        <fullName evidence="1">Uncharacterized protein</fullName>
    </submittedName>
</protein>
<dbReference type="PATRIC" id="fig|1423807.3.peg.2480"/>
<dbReference type="Proteomes" id="UP000051820">
    <property type="component" value="Unassembled WGS sequence"/>
</dbReference>
<sequence length="100" mass="11366">MLKLINVNHRHIRNSQVVVTDEAGKPNALLTDLLRDVINSINIFVNINDTYSVDELVDALTVHTPLPDDVLEEYEKILGQEILGINFATRKGQIEFILER</sequence>
<comment type="caution">
    <text evidence="1">The sequence shown here is derived from an EMBL/GenBank/DDBJ whole genome shotgun (WGS) entry which is preliminary data.</text>
</comment>
<reference evidence="1 2" key="1">
    <citation type="journal article" date="2015" name="Genome Announc.">
        <title>Expanding the biotechnology potential of lactobacilli through comparative genomics of 213 strains and associated genera.</title>
        <authorList>
            <person name="Sun Z."/>
            <person name="Harris H.M."/>
            <person name="McCann A."/>
            <person name="Guo C."/>
            <person name="Argimon S."/>
            <person name="Zhang W."/>
            <person name="Yang X."/>
            <person name="Jeffery I.B."/>
            <person name="Cooney J.C."/>
            <person name="Kagawa T.F."/>
            <person name="Liu W."/>
            <person name="Song Y."/>
            <person name="Salvetti E."/>
            <person name="Wrobel A."/>
            <person name="Rasinkangas P."/>
            <person name="Parkhill J."/>
            <person name="Rea M.C."/>
            <person name="O'Sullivan O."/>
            <person name="Ritari J."/>
            <person name="Douillard F.P."/>
            <person name="Paul Ross R."/>
            <person name="Yang R."/>
            <person name="Briner A.E."/>
            <person name="Felis G.E."/>
            <person name="de Vos W.M."/>
            <person name="Barrangou R."/>
            <person name="Klaenhammer T.R."/>
            <person name="Caufield P.W."/>
            <person name="Cui Y."/>
            <person name="Zhang H."/>
            <person name="O'Toole P.W."/>
        </authorList>
    </citation>
    <scope>NUCLEOTIDE SEQUENCE [LARGE SCALE GENOMIC DNA]</scope>
    <source>
        <strain evidence="1 2">DSM 5007</strain>
    </source>
</reference>
<accession>A0A0R1W413</accession>
<proteinExistence type="predicted"/>
<dbReference type="STRING" id="1423807.FD16_GL002402"/>
<dbReference type="eggNOG" id="ENOG502ZVY8">
    <property type="taxonomic scope" value="Bacteria"/>
</dbReference>
<name>A0A0R1W413_9LACO</name>
<dbReference type="EMBL" id="AZGF01000008">
    <property type="protein sequence ID" value="KRM12407.1"/>
    <property type="molecule type" value="Genomic_DNA"/>
</dbReference>